<keyword evidence="3" id="KW-1185">Reference proteome</keyword>
<reference evidence="2 3" key="1">
    <citation type="submission" date="2015-01" db="EMBL/GenBank/DDBJ databases">
        <title>The Genome Sequence of Ochroconis gallopava CBS43764.</title>
        <authorList>
            <consortium name="The Broad Institute Genomics Platform"/>
            <person name="Cuomo C."/>
            <person name="de Hoog S."/>
            <person name="Gorbushina A."/>
            <person name="Stielow B."/>
            <person name="Teixiera M."/>
            <person name="Abouelleil A."/>
            <person name="Chapman S.B."/>
            <person name="Priest M."/>
            <person name="Young S.K."/>
            <person name="Wortman J."/>
            <person name="Nusbaum C."/>
            <person name="Birren B."/>
        </authorList>
    </citation>
    <scope>NUCLEOTIDE SEQUENCE [LARGE SCALE GENOMIC DNA]</scope>
    <source>
        <strain evidence="2 3">CBS 43764</strain>
    </source>
</reference>
<dbReference type="InParanoid" id="A0A0D1ZWM4"/>
<dbReference type="AlphaFoldDB" id="A0A0D1ZWM4"/>
<evidence type="ECO:0000256" key="1">
    <source>
        <dbReference type="SAM" id="MobiDB-lite"/>
    </source>
</evidence>
<feature type="compositionally biased region" description="Basic and acidic residues" evidence="1">
    <location>
        <begin position="63"/>
        <end position="74"/>
    </location>
</feature>
<sequence length="107" mass="11286">MPPDVFYTAQHQSQPLFLSPALRNSGTSCINMADLQKPQSISTIPIPLSTPPQSSATVIPSLKRESRMTGDELAKAPGLTALDASSSSSTQNGNKRSEVQESNSAGQ</sequence>
<name>A0A0D1ZWM4_9PEZI</name>
<dbReference type="VEuPathDB" id="FungiDB:PV09_09756"/>
<accession>A0A0D1ZWM4</accession>
<dbReference type="GeneID" id="27317729"/>
<organism evidence="2 3">
    <name type="scientific">Verruconis gallopava</name>
    <dbReference type="NCBI Taxonomy" id="253628"/>
    <lineage>
        <taxon>Eukaryota</taxon>
        <taxon>Fungi</taxon>
        <taxon>Dikarya</taxon>
        <taxon>Ascomycota</taxon>
        <taxon>Pezizomycotina</taxon>
        <taxon>Dothideomycetes</taxon>
        <taxon>Pleosporomycetidae</taxon>
        <taxon>Venturiales</taxon>
        <taxon>Sympoventuriaceae</taxon>
        <taxon>Verruconis</taxon>
    </lineage>
</organism>
<evidence type="ECO:0000313" key="3">
    <source>
        <dbReference type="Proteomes" id="UP000053259"/>
    </source>
</evidence>
<evidence type="ECO:0000313" key="2">
    <source>
        <dbReference type="EMBL" id="KIV98424.1"/>
    </source>
</evidence>
<feature type="region of interest" description="Disordered" evidence="1">
    <location>
        <begin position="63"/>
        <end position="107"/>
    </location>
</feature>
<dbReference type="EMBL" id="KN847690">
    <property type="protein sequence ID" value="KIV98424.1"/>
    <property type="molecule type" value="Genomic_DNA"/>
</dbReference>
<proteinExistence type="predicted"/>
<feature type="compositionally biased region" description="Polar residues" evidence="1">
    <location>
        <begin position="90"/>
        <end position="107"/>
    </location>
</feature>
<dbReference type="Proteomes" id="UP000053259">
    <property type="component" value="Unassembled WGS sequence"/>
</dbReference>
<protein>
    <submittedName>
        <fullName evidence="2">Uncharacterized protein</fullName>
    </submittedName>
</protein>
<dbReference type="RefSeq" id="XP_016208294.1">
    <property type="nucleotide sequence ID" value="XM_016363882.1"/>
</dbReference>
<dbReference type="HOGENOM" id="CLU_2211985_0_0_1"/>
<gene>
    <name evidence="2" type="ORF">PV09_09756</name>
</gene>